<evidence type="ECO:0000313" key="2">
    <source>
        <dbReference type="Proteomes" id="UP001604335"/>
    </source>
</evidence>
<dbReference type="RefSeq" id="WP_393013441.1">
    <property type="nucleotide sequence ID" value="NZ_JAZAQF010000069.1"/>
</dbReference>
<dbReference type="Proteomes" id="UP001604335">
    <property type="component" value="Unassembled WGS sequence"/>
</dbReference>
<gene>
    <name evidence="1" type="ORF">VPK24_11480</name>
</gene>
<comment type="caution">
    <text evidence="1">The sequence shown here is derived from an EMBL/GenBank/DDBJ whole genome shotgun (WGS) entry which is preliminary data.</text>
</comment>
<organism evidence="1 2">
    <name type="scientific">Limnothrix redekei LRLZ20PSL1</name>
    <dbReference type="NCBI Taxonomy" id="3112953"/>
    <lineage>
        <taxon>Bacteria</taxon>
        <taxon>Bacillati</taxon>
        <taxon>Cyanobacteriota</taxon>
        <taxon>Cyanophyceae</taxon>
        <taxon>Pseudanabaenales</taxon>
        <taxon>Pseudanabaenaceae</taxon>
        <taxon>Limnothrix</taxon>
    </lineage>
</organism>
<proteinExistence type="predicted"/>
<sequence length="214" mass="23942">MNAIYYSDFESVYSLDFKRLARCITDAMKGKTDLLGATTVLTERGKGCINLGIHWELSLSRWFMLRSFILRQSAIVLAGLALVATPMSAQTVNWEQLRRACPQNPRAYVGSAAQTASMKEAVRRYLGATADSLEHMSDPTIYRGWGDISFLSGEMSNARQFLINPNGRVTELSFSLDFASGQHDNYRSLERMRNLGVSPQVTACLHEGAMLFHF</sequence>
<protein>
    <submittedName>
        <fullName evidence="1">Uncharacterized protein</fullName>
    </submittedName>
</protein>
<name>A0ABW7CDM0_9CYAN</name>
<keyword evidence="2" id="KW-1185">Reference proteome</keyword>
<evidence type="ECO:0000313" key="1">
    <source>
        <dbReference type="EMBL" id="MFG3818259.1"/>
    </source>
</evidence>
<dbReference type="EMBL" id="JAZAQF010000069">
    <property type="protein sequence ID" value="MFG3818259.1"/>
    <property type="molecule type" value="Genomic_DNA"/>
</dbReference>
<reference evidence="2" key="1">
    <citation type="journal article" date="2024" name="Algal Res.">
        <title>Biochemical, toxicological and genomic investigation of a high-biomass producing Limnothrix strain isolated from Italian shallow drinking water reservoir.</title>
        <authorList>
            <person name="Simonazzi M."/>
            <person name="Shishido T.K."/>
            <person name="Delbaje E."/>
            <person name="Wahlsten M."/>
            <person name="Fewer D.P."/>
            <person name="Sivonen K."/>
            <person name="Pezzolesi L."/>
            <person name="Pistocchi R."/>
        </authorList>
    </citation>
    <scope>NUCLEOTIDE SEQUENCE [LARGE SCALE GENOMIC DNA]</scope>
    <source>
        <strain evidence="2">LRLZ20PSL1</strain>
    </source>
</reference>
<accession>A0ABW7CDM0</accession>